<dbReference type="InterPro" id="IPR036866">
    <property type="entry name" value="RibonucZ/Hydroxyglut_hydro"/>
</dbReference>
<dbReference type="EMBL" id="FNJM01000011">
    <property type="protein sequence ID" value="SDP66067.1"/>
    <property type="molecule type" value="Genomic_DNA"/>
</dbReference>
<feature type="signal peptide" evidence="2">
    <location>
        <begin position="1"/>
        <end position="26"/>
    </location>
</feature>
<feature type="chain" id="PRO_5043646613" evidence="2">
    <location>
        <begin position="27"/>
        <end position="417"/>
    </location>
</feature>
<accession>A0A1H0UIL4</accession>
<name>A0A1H0UIL4_9CLOT</name>
<dbReference type="Proteomes" id="UP000198597">
    <property type="component" value="Unassembled WGS sequence"/>
</dbReference>
<feature type="compositionally biased region" description="Low complexity" evidence="1">
    <location>
        <begin position="283"/>
        <end position="292"/>
    </location>
</feature>
<evidence type="ECO:0000256" key="2">
    <source>
        <dbReference type="SAM" id="SignalP"/>
    </source>
</evidence>
<dbReference type="STRING" id="94869.SAMN04488529_11114"/>
<dbReference type="Gene3D" id="3.60.15.10">
    <property type="entry name" value="Ribonuclease Z/Hydroxyacylglutathione hydrolase-like"/>
    <property type="match status" value="1"/>
</dbReference>
<proteinExistence type="predicted"/>
<reference evidence="3 4" key="1">
    <citation type="submission" date="2016-10" db="EMBL/GenBank/DDBJ databases">
        <authorList>
            <person name="de Groot N.N."/>
        </authorList>
    </citation>
    <scope>NUCLEOTIDE SEQUENCE [LARGE SCALE GENOMIC DNA]</scope>
    <source>
        <strain evidence="3 4">DSM 12272</strain>
    </source>
</reference>
<dbReference type="SUPFAM" id="SSF56281">
    <property type="entry name" value="Metallo-hydrolase/oxidoreductase"/>
    <property type="match status" value="1"/>
</dbReference>
<dbReference type="InterPro" id="IPR001279">
    <property type="entry name" value="Metallo-B-lactamas"/>
</dbReference>
<feature type="region of interest" description="Disordered" evidence="1">
    <location>
        <begin position="275"/>
        <end position="317"/>
    </location>
</feature>
<gene>
    <name evidence="3" type="ORF">SAMN04488529_11114</name>
</gene>
<dbReference type="AlphaFoldDB" id="A0A1H0UIL4"/>
<dbReference type="Pfam" id="PF00932">
    <property type="entry name" value="LTD"/>
    <property type="match status" value="1"/>
</dbReference>
<dbReference type="InterPro" id="IPR035681">
    <property type="entry name" value="ComA-like_MBL"/>
</dbReference>
<dbReference type="InterPro" id="IPR001322">
    <property type="entry name" value="Lamin_tail_dom"/>
</dbReference>
<dbReference type="PROSITE" id="PS51841">
    <property type="entry name" value="LTD"/>
    <property type="match status" value="1"/>
</dbReference>
<dbReference type="Pfam" id="PF00753">
    <property type="entry name" value="Lactamase_B"/>
    <property type="match status" value="1"/>
</dbReference>
<evidence type="ECO:0000313" key="3">
    <source>
        <dbReference type="EMBL" id="SDP66067.1"/>
    </source>
</evidence>
<dbReference type="CDD" id="cd07731">
    <property type="entry name" value="ComA-like_MBL-fold"/>
    <property type="match status" value="1"/>
</dbReference>
<dbReference type="Gene3D" id="2.60.40.1260">
    <property type="entry name" value="Lamin Tail domain"/>
    <property type="match status" value="1"/>
</dbReference>
<dbReference type="PANTHER" id="PTHR30619">
    <property type="entry name" value="DNA INTERNALIZATION/COMPETENCE PROTEIN COMEC/REC2"/>
    <property type="match status" value="1"/>
</dbReference>
<evidence type="ECO:0000256" key="1">
    <source>
        <dbReference type="SAM" id="MobiDB-lite"/>
    </source>
</evidence>
<dbReference type="PANTHER" id="PTHR30619:SF7">
    <property type="entry name" value="BETA-LACTAMASE DOMAIN PROTEIN"/>
    <property type="match status" value="1"/>
</dbReference>
<keyword evidence="4" id="KW-1185">Reference proteome</keyword>
<organism evidence="3 4">
    <name type="scientific">Clostridium gasigenes</name>
    <dbReference type="NCBI Taxonomy" id="94869"/>
    <lineage>
        <taxon>Bacteria</taxon>
        <taxon>Bacillati</taxon>
        <taxon>Bacillota</taxon>
        <taxon>Clostridia</taxon>
        <taxon>Eubacteriales</taxon>
        <taxon>Clostridiaceae</taxon>
        <taxon>Clostridium</taxon>
    </lineage>
</organism>
<dbReference type="SUPFAM" id="SSF74853">
    <property type="entry name" value="Lamin A/C globular tail domain"/>
    <property type="match status" value="1"/>
</dbReference>
<dbReference type="InterPro" id="IPR052159">
    <property type="entry name" value="Competence_DNA_uptake"/>
</dbReference>
<sequence length="417" mass="45559">MKKVFNSILSLFMAFALFLAPVKVNAATGSDLLKVHYIDVGQGDSIYIQYKDYDILIDAGDNNMGDRVVNYLKPLIKGNLELVIATHPDADHIGGMDTVLKSFKANKIIDSGMSGTSITYSDYLKQVNAQVKNGAVYSGDSDMTINISNGVKLDIIETGDNNGSTNNNSVVAKLTYEKIKYLFTGDMEQKVEKKILNRDLKADVLKAGHHGSKTATSPEFLQKVNPKYTIISAGPNNKFGHPHAETINTLNSFNIPYYITKDLGNIIVSTNGTSLSINDDEVNVPPNENDVNLGDDTKSENPENPGDNPTPDSTTNSDIYIKNIDSKSEIVIIENNSDKSIDMSGWYMISTTGNQIFNFPDSFELKAGSTINLISGRGSNSDGVSSLKWSNSYIWSDTYDPGELYDSSNTLISSFGK</sequence>
<protein>
    <submittedName>
        <fullName evidence="3">Lamin Tail Domain</fullName>
    </submittedName>
</protein>
<dbReference type="RefSeq" id="WP_175490870.1">
    <property type="nucleotide sequence ID" value="NZ_FNJM01000011.1"/>
</dbReference>
<evidence type="ECO:0000313" key="4">
    <source>
        <dbReference type="Proteomes" id="UP000198597"/>
    </source>
</evidence>
<keyword evidence="2" id="KW-0732">Signal</keyword>
<dbReference type="InterPro" id="IPR036415">
    <property type="entry name" value="Lamin_tail_dom_sf"/>
</dbReference>